<feature type="domain" description="Baseplate J-like central" evidence="2">
    <location>
        <begin position="176"/>
        <end position="256"/>
    </location>
</feature>
<dbReference type="Proteomes" id="UP000009234">
    <property type="component" value="Chromosome"/>
</dbReference>
<dbReference type="RefSeq" id="WP_013841368.1">
    <property type="nucleotide sequence ID" value="NC_015589.1"/>
</dbReference>
<name>F6DPM0_DESRL</name>
<evidence type="ECO:0000313" key="4">
    <source>
        <dbReference type="EMBL" id="AEG59597.1"/>
    </source>
</evidence>
<evidence type="ECO:0000259" key="3">
    <source>
        <dbReference type="Pfam" id="PF26079"/>
    </source>
</evidence>
<dbReference type="KEGG" id="dru:Desru_1323"/>
<sequence>MYESMTYESILQRMLGRVPGNVDKREGSILYDALAPAAAELTQMYIELDVILNETFADTAGRQYLIKRAAERGIIPSAATKAILKAEFNIDVPIGSRFSMDHLNYTATEKITDGEYKVQCESTGSEGNRHFGTLIPIDYIDGLSRAELTELLIPGEDEEETEHLRARYYNSLMSQAFGGNITDYKEKVNAIAGIGGVKVYPVWDGGGTVKLVLITSAYQQPSQELIDTVQAVIDPLPNQGQGYGIVPIGHKVTVVGAAAEAVKIQTQITCNQGWSWEDVQPYAEAVIDDYFLELAKTWADNNNLVVRISQLETRLLGLAGILDIARTRINDLEENLILKADSIPVRGELIV</sequence>
<evidence type="ECO:0000256" key="1">
    <source>
        <dbReference type="ARBA" id="ARBA00038087"/>
    </source>
</evidence>
<reference evidence="5" key="1">
    <citation type="submission" date="2011-05" db="EMBL/GenBank/DDBJ databases">
        <title>Complete sequence of Desulfotomaculum ruminis DSM 2154.</title>
        <authorList>
            <person name="Lucas S."/>
            <person name="Copeland A."/>
            <person name="Lapidus A."/>
            <person name="Cheng J.-F."/>
            <person name="Goodwin L."/>
            <person name="Pitluck S."/>
            <person name="Lu M."/>
            <person name="Detter J.C."/>
            <person name="Han C."/>
            <person name="Tapia R."/>
            <person name="Land M."/>
            <person name="Hauser L."/>
            <person name="Kyrpides N."/>
            <person name="Ivanova N."/>
            <person name="Mikhailova N."/>
            <person name="Pagani I."/>
            <person name="Stams A.J.M."/>
            <person name="Plugge C.M."/>
            <person name="Muyzer G."/>
            <person name="Kuever J."/>
            <person name="Parshina S.N."/>
            <person name="Ivanova A.E."/>
            <person name="Nazina T.N."/>
            <person name="Brambilla E."/>
            <person name="Spring S."/>
            <person name="Klenk H.-P."/>
            <person name="Woyke T."/>
        </authorList>
    </citation>
    <scope>NUCLEOTIDE SEQUENCE [LARGE SCALE GENOMIC DNA]</scope>
    <source>
        <strain evidence="5">ATCC 23193 / DSM 2154 / NCIB 8452 / DL</strain>
    </source>
</reference>
<comment type="similarity">
    <text evidence="1">Belongs to the Mu gp47/PBSX XkdT family.</text>
</comment>
<keyword evidence="5" id="KW-1185">Reference proteome</keyword>
<dbReference type="PANTHER" id="PTHR37829:SF3">
    <property type="entry name" value="PROTEIN JAYE-RELATED"/>
    <property type="match status" value="1"/>
</dbReference>
<dbReference type="OrthoDB" id="2554267at2"/>
<dbReference type="Pfam" id="PF26079">
    <property type="entry name" value="Baseplate_J_C"/>
    <property type="match status" value="1"/>
</dbReference>
<dbReference type="EMBL" id="CP002780">
    <property type="protein sequence ID" value="AEG59597.1"/>
    <property type="molecule type" value="Genomic_DNA"/>
</dbReference>
<proteinExistence type="inferred from homology"/>
<dbReference type="HOGENOM" id="CLU_039609_0_1_9"/>
<dbReference type="InterPro" id="IPR058530">
    <property type="entry name" value="Baseplate_J-like_C"/>
</dbReference>
<protein>
    <submittedName>
        <fullName evidence="4">Baseplate J family protein</fullName>
    </submittedName>
</protein>
<gene>
    <name evidence="4" type="ordered locus">Desru_1323</name>
</gene>
<accession>F6DPM0</accession>
<feature type="domain" description="Baseplate J-like C-terminal" evidence="3">
    <location>
        <begin position="262"/>
        <end position="349"/>
    </location>
</feature>
<dbReference type="InterPro" id="IPR058531">
    <property type="entry name" value="Baseplate_J_M"/>
</dbReference>
<dbReference type="Pfam" id="PF26078">
    <property type="entry name" value="Baseplate_J_M"/>
    <property type="match status" value="1"/>
</dbReference>
<dbReference type="PANTHER" id="PTHR37829">
    <property type="entry name" value="PHAGE-LIKE ELEMENT PBSX PROTEIN XKDT"/>
    <property type="match status" value="1"/>
</dbReference>
<dbReference type="STRING" id="696281.Desru_1323"/>
<organism evidence="4 5">
    <name type="scientific">Desulforamulus ruminis (strain ATCC 23193 / DSM 2154 / NCIMB 8452 / DL)</name>
    <name type="common">Desulfotomaculum ruminis</name>
    <dbReference type="NCBI Taxonomy" id="696281"/>
    <lineage>
        <taxon>Bacteria</taxon>
        <taxon>Bacillati</taxon>
        <taxon>Bacillota</taxon>
        <taxon>Clostridia</taxon>
        <taxon>Eubacteriales</taxon>
        <taxon>Peptococcaceae</taxon>
        <taxon>Desulforamulus</taxon>
    </lineage>
</organism>
<evidence type="ECO:0000313" key="5">
    <source>
        <dbReference type="Proteomes" id="UP000009234"/>
    </source>
</evidence>
<dbReference type="InterPro" id="IPR052399">
    <property type="entry name" value="Phage_Baseplate_Assmbl_Protein"/>
</dbReference>
<reference evidence="4 5" key="2">
    <citation type="journal article" date="2012" name="Stand. Genomic Sci.">
        <title>Complete genome sequence of the sulfate-reducing firmicute Desulfotomaculum ruminis type strain (DL(T)).</title>
        <authorList>
            <person name="Spring S."/>
            <person name="Visser M."/>
            <person name="Lu M."/>
            <person name="Copeland A."/>
            <person name="Lapidus A."/>
            <person name="Lucas S."/>
            <person name="Cheng J.F."/>
            <person name="Han C."/>
            <person name="Tapia R."/>
            <person name="Goodwin L.A."/>
            <person name="Pitluck S."/>
            <person name="Ivanova N."/>
            <person name="Land M."/>
            <person name="Hauser L."/>
            <person name="Larimer F."/>
            <person name="Rohde M."/>
            <person name="Goker M."/>
            <person name="Detter J.C."/>
            <person name="Kyrpides N.C."/>
            <person name="Woyke T."/>
            <person name="Schaap P.J."/>
            <person name="Plugge C.M."/>
            <person name="Muyzer G."/>
            <person name="Kuever J."/>
            <person name="Pereira I.A."/>
            <person name="Parshina S.N."/>
            <person name="Bernier-Latmani R."/>
            <person name="Stams A.J."/>
            <person name="Klenk H.P."/>
        </authorList>
    </citation>
    <scope>NUCLEOTIDE SEQUENCE [LARGE SCALE GENOMIC DNA]</scope>
    <source>
        <strain evidence="5">ATCC 23193 / DSM 2154 / NCIB 8452 / DL</strain>
    </source>
</reference>
<dbReference type="eggNOG" id="COG3299">
    <property type="taxonomic scope" value="Bacteria"/>
</dbReference>
<evidence type="ECO:0000259" key="2">
    <source>
        <dbReference type="Pfam" id="PF26078"/>
    </source>
</evidence>
<dbReference type="AlphaFoldDB" id="F6DPM0"/>